<protein>
    <submittedName>
        <fullName evidence="3">DUSP3</fullName>
        <ecNumber evidence="3">3.1.3.16</ecNumber>
        <ecNumber evidence="3">3.1.3.48</ecNumber>
    </submittedName>
</protein>
<dbReference type="PANTHER" id="PTHR45682">
    <property type="entry name" value="AGAP008228-PA"/>
    <property type="match status" value="1"/>
</dbReference>
<dbReference type="GO" id="GO:0005737">
    <property type="term" value="C:cytoplasm"/>
    <property type="evidence" value="ECO:0007669"/>
    <property type="project" value="TreeGrafter"/>
</dbReference>
<keyword evidence="4" id="KW-1185">Reference proteome</keyword>
<feature type="domain" description="Tyrosine-protein phosphatase" evidence="2">
    <location>
        <begin position="26"/>
        <end position="171"/>
    </location>
</feature>
<dbReference type="GO" id="GO:0008138">
    <property type="term" value="F:protein tyrosine/serine/threonine phosphatase activity"/>
    <property type="evidence" value="ECO:0007669"/>
    <property type="project" value="InterPro"/>
</dbReference>
<sequence>MDYDNDLFLSVSSHLKDRDSEAKMTHCTEVYPDLFVGTDMQSENKKELIIMGITDVISFDVHYLSTNFYRDSGINYHPVDISDEAEPTRNYLPLFLETADLIDRIIRKGGKAFLFCNAGYRKAPAVAIAYLMSKRRMTLTEASIQIAKIRRILPHDGLIKQLCVLNRKLYGV</sequence>
<dbReference type="Pfam" id="PF00782">
    <property type="entry name" value="DSPc"/>
    <property type="match status" value="1"/>
</dbReference>
<dbReference type="GO" id="GO:0004725">
    <property type="term" value="F:protein tyrosine phosphatase activity"/>
    <property type="evidence" value="ECO:0007669"/>
    <property type="project" value="UniProtKB-EC"/>
</dbReference>
<proteinExistence type="predicted"/>
<dbReference type="GO" id="GO:0004722">
    <property type="term" value="F:protein serine/threonine phosphatase activity"/>
    <property type="evidence" value="ECO:0007669"/>
    <property type="project" value="UniProtKB-EC"/>
</dbReference>
<organism evidence="3 4">
    <name type="scientific">Mytilus coruscus</name>
    <name type="common">Sea mussel</name>
    <dbReference type="NCBI Taxonomy" id="42192"/>
    <lineage>
        <taxon>Eukaryota</taxon>
        <taxon>Metazoa</taxon>
        <taxon>Spiralia</taxon>
        <taxon>Lophotrochozoa</taxon>
        <taxon>Mollusca</taxon>
        <taxon>Bivalvia</taxon>
        <taxon>Autobranchia</taxon>
        <taxon>Pteriomorphia</taxon>
        <taxon>Mytilida</taxon>
        <taxon>Mytiloidea</taxon>
        <taxon>Mytilidae</taxon>
        <taxon>Mytilinae</taxon>
        <taxon>Mytilus</taxon>
    </lineage>
</organism>
<evidence type="ECO:0000256" key="1">
    <source>
        <dbReference type="PIRSR" id="PIRSR620405-1"/>
    </source>
</evidence>
<dbReference type="EC" id="3.1.3.48" evidence="3"/>
<dbReference type="Proteomes" id="UP000507470">
    <property type="component" value="Unassembled WGS sequence"/>
</dbReference>
<dbReference type="Gene3D" id="3.90.190.10">
    <property type="entry name" value="Protein tyrosine phosphatase superfamily"/>
    <property type="match status" value="1"/>
</dbReference>
<dbReference type="GO" id="GO:0043409">
    <property type="term" value="P:negative regulation of MAPK cascade"/>
    <property type="evidence" value="ECO:0007669"/>
    <property type="project" value="TreeGrafter"/>
</dbReference>
<dbReference type="EMBL" id="CACVKT020010425">
    <property type="protein sequence ID" value="CAC5426282.1"/>
    <property type="molecule type" value="Genomic_DNA"/>
</dbReference>
<accession>A0A6J8F2A7</accession>
<dbReference type="InterPro" id="IPR000340">
    <property type="entry name" value="Dual-sp_phosphatase_cat-dom"/>
</dbReference>
<dbReference type="OrthoDB" id="253091at2759"/>
<reference evidence="3 4" key="1">
    <citation type="submission" date="2020-06" db="EMBL/GenBank/DDBJ databases">
        <authorList>
            <person name="Li R."/>
            <person name="Bekaert M."/>
        </authorList>
    </citation>
    <scope>NUCLEOTIDE SEQUENCE [LARGE SCALE GENOMIC DNA]</scope>
    <source>
        <strain evidence="4">wild</strain>
    </source>
</reference>
<evidence type="ECO:0000313" key="4">
    <source>
        <dbReference type="Proteomes" id="UP000507470"/>
    </source>
</evidence>
<evidence type="ECO:0000259" key="2">
    <source>
        <dbReference type="PROSITE" id="PS50054"/>
    </source>
</evidence>
<dbReference type="EC" id="3.1.3.16" evidence="3"/>
<dbReference type="InterPro" id="IPR020422">
    <property type="entry name" value="TYR_PHOSPHATASE_DUAL_dom"/>
</dbReference>
<feature type="active site" description="Phosphocysteine intermediate" evidence="1">
    <location>
        <position position="116"/>
    </location>
</feature>
<keyword evidence="3" id="KW-0378">Hydrolase</keyword>
<dbReference type="PROSITE" id="PS50054">
    <property type="entry name" value="TYR_PHOSPHATASE_DUAL"/>
    <property type="match status" value="1"/>
</dbReference>
<evidence type="ECO:0000313" key="3">
    <source>
        <dbReference type="EMBL" id="CAC5426282.1"/>
    </source>
</evidence>
<dbReference type="InterPro" id="IPR020405">
    <property type="entry name" value="Atypical_DUSP_subfamA"/>
</dbReference>
<dbReference type="InterPro" id="IPR029021">
    <property type="entry name" value="Prot-tyrosine_phosphatase-like"/>
</dbReference>
<name>A0A6J8F2A7_MYTCO</name>
<gene>
    <name evidence="3" type="ORF">MCOR_58014</name>
</gene>
<dbReference type="PANTHER" id="PTHR45682:SF1">
    <property type="entry name" value="DUAL SPECIFICITY PROTEIN PHOSPHATASE 3"/>
    <property type="match status" value="1"/>
</dbReference>
<dbReference type="SUPFAM" id="SSF52799">
    <property type="entry name" value="(Phosphotyrosine protein) phosphatases II"/>
    <property type="match status" value="1"/>
</dbReference>
<dbReference type="GO" id="GO:0033549">
    <property type="term" value="F:MAP kinase phosphatase activity"/>
    <property type="evidence" value="ECO:0007669"/>
    <property type="project" value="TreeGrafter"/>
</dbReference>
<dbReference type="AlphaFoldDB" id="A0A6J8F2A7"/>
<dbReference type="SMART" id="SM00195">
    <property type="entry name" value="DSPc"/>
    <property type="match status" value="1"/>
</dbReference>